<reference evidence="1 2" key="1">
    <citation type="submission" date="2008-07" db="EMBL/GenBank/DDBJ databases">
        <authorList>
            <person name="El-Sayed N."/>
            <person name="Caler E."/>
            <person name="Inman J."/>
            <person name="Amedeo P."/>
            <person name="Hass B."/>
            <person name="Wortman J."/>
        </authorList>
    </citation>
    <scope>NUCLEOTIDE SEQUENCE [LARGE SCALE GENOMIC DNA]</scope>
    <source>
        <strain evidence="2">ATCC 50983 / TXsc</strain>
    </source>
</reference>
<organism evidence="2">
    <name type="scientific">Perkinsus marinus (strain ATCC 50983 / TXsc)</name>
    <dbReference type="NCBI Taxonomy" id="423536"/>
    <lineage>
        <taxon>Eukaryota</taxon>
        <taxon>Sar</taxon>
        <taxon>Alveolata</taxon>
        <taxon>Perkinsozoa</taxon>
        <taxon>Perkinsea</taxon>
        <taxon>Perkinsida</taxon>
        <taxon>Perkinsidae</taxon>
        <taxon>Perkinsus</taxon>
    </lineage>
</organism>
<dbReference type="EMBL" id="GG681823">
    <property type="protein sequence ID" value="EER04204.1"/>
    <property type="molecule type" value="Genomic_DNA"/>
</dbReference>
<keyword evidence="2" id="KW-1185">Reference proteome</keyword>
<dbReference type="RefSeq" id="XP_002772388.1">
    <property type="nucleotide sequence ID" value="XM_002772342.1"/>
</dbReference>
<evidence type="ECO:0000313" key="2">
    <source>
        <dbReference type="Proteomes" id="UP000007800"/>
    </source>
</evidence>
<accession>C5LGE0</accession>
<name>C5LGE0_PERM5</name>
<dbReference type="OrthoDB" id="419545at2759"/>
<dbReference type="AlphaFoldDB" id="C5LGE0"/>
<gene>
    <name evidence="1" type="ORF">Pmar_PMAR020829</name>
</gene>
<dbReference type="Proteomes" id="UP000007800">
    <property type="component" value="Unassembled WGS sequence"/>
</dbReference>
<sequence length="132" mass="14938">MSLSFQDQYTTTFAGIYKGFHFLARGARYRVDVIEDPNRVVVSVDAINSELRGELRKLNWLGVTHLYFTFDPERNVVMLERHGLIAHMHISLGCAAAIETPPKEPSVDQEDALGGDKEVDDFLFELIKLLLS</sequence>
<evidence type="ECO:0000313" key="1">
    <source>
        <dbReference type="EMBL" id="EER04204.1"/>
    </source>
</evidence>
<dbReference type="InParanoid" id="C5LGE0"/>
<protein>
    <submittedName>
        <fullName evidence="1">Uncharacterized protein</fullName>
    </submittedName>
</protein>
<dbReference type="GeneID" id="9045613"/>
<proteinExistence type="predicted"/>